<dbReference type="CDD" id="cd05214">
    <property type="entry name" value="GAPDH_I_N"/>
    <property type="match status" value="1"/>
</dbReference>
<dbReference type="PRINTS" id="PR00078">
    <property type="entry name" value="G3PDHDRGNASE"/>
</dbReference>
<evidence type="ECO:0000256" key="5">
    <source>
        <dbReference type="PIRSR" id="PIRSR000149-2"/>
    </source>
</evidence>
<evidence type="ECO:0000256" key="1">
    <source>
        <dbReference type="ARBA" id="ARBA00007406"/>
    </source>
</evidence>
<evidence type="ECO:0000259" key="10">
    <source>
        <dbReference type="SMART" id="SM00846"/>
    </source>
</evidence>
<organism evidence="11 12">
    <name type="scientific">Candidatus Nitrospira nitrificans</name>
    <dbReference type="NCBI Taxonomy" id="1742973"/>
    <lineage>
        <taxon>Bacteria</taxon>
        <taxon>Pseudomonadati</taxon>
        <taxon>Nitrospirota</taxon>
        <taxon>Nitrospiria</taxon>
        <taxon>Nitrospirales</taxon>
        <taxon>Nitrospiraceae</taxon>
        <taxon>Nitrospira</taxon>
    </lineage>
</organism>
<dbReference type="InterPro" id="IPR020831">
    <property type="entry name" value="GlycerAld/Erythrose_P_DH"/>
</dbReference>
<dbReference type="CDD" id="cd18126">
    <property type="entry name" value="GAPDH_I_C"/>
    <property type="match status" value="1"/>
</dbReference>
<dbReference type="PANTHER" id="PTHR43148">
    <property type="entry name" value="GLYCERALDEHYDE-3-PHOSPHATE DEHYDROGENASE 2"/>
    <property type="match status" value="1"/>
</dbReference>
<feature type="site" description="Activates thiol group during catalysis" evidence="7">
    <location>
        <position position="177"/>
    </location>
</feature>
<dbReference type="GO" id="GO:0051287">
    <property type="term" value="F:NAD binding"/>
    <property type="evidence" value="ECO:0007669"/>
    <property type="project" value="InterPro"/>
</dbReference>
<dbReference type="SMART" id="SM00846">
    <property type="entry name" value="Gp_dh_N"/>
    <property type="match status" value="1"/>
</dbReference>
<dbReference type="Pfam" id="PF00044">
    <property type="entry name" value="Gp_dh_N"/>
    <property type="match status" value="1"/>
</dbReference>
<dbReference type="InterPro" id="IPR020828">
    <property type="entry name" value="GlycerAld_3-P_DH_NAD(P)-bd"/>
</dbReference>
<dbReference type="EC" id="1.2.1.-" evidence="9"/>
<dbReference type="Gene3D" id="3.30.360.10">
    <property type="entry name" value="Dihydrodipicolinate Reductase, domain 2"/>
    <property type="match status" value="1"/>
</dbReference>
<evidence type="ECO:0000313" key="11">
    <source>
        <dbReference type="EMBL" id="CUS39587.1"/>
    </source>
</evidence>
<keyword evidence="6" id="KW-0547">Nucleotide-binding</keyword>
<dbReference type="RefSeq" id="WP_090901862.1">
    <property type="nucleotide sequence ID" value="NZ_CZPZ01000035.1"/>
</dbReference>
<keyword evidence="6" id="KW-0520">NAD</keyword>
<dbReference type="EMBL" id="CZPZ01000035">
    <property type="protein sequence ID" value="CUS39587.1"/>
    <property type="molecule type" value="Genomic_DNA"/>
</dbReference>
<feature type="binding site" evidence="5">
    <location>
        <position position="231"/>
    </location>
    <ligand>
        <name>D-glyceraldehyde 3-phosphate</name>
        <dbReference type="ChEBI" id="CHEBI:59776"/>
    </ligand>
</feature>
<feature type="binding site" evidence="6">
    <location>
        <begin position="11"/>
        <end position="12"/>
    </location>
    <ligand>
        <name>NAD(+)</name>
        <dbReference type="ChEBI" id="CHEBI:57540"/>
    </ligand>
</feature>
<feature type="active site" description="Nucleophile" evidence="4">
    <location>
        <position position="150"/>
    </location>
</feature>
<evidence type="ECO:0000256" key="4">
    <source>
        <dbReference type="PIRSR" id="PIRSR000149-1"/>
    </source>
</evidence>
<gene>
    <name evidence="11" type="primary">gap</name>
    <name evidence="11" type="ORF">COMA2_80067</name>
</gene>
<dbReference type="InterPro" id="IPR020829">
    <property type="entry name" value="GlycerAld_3-P_DH_cat"/>
</dbReference>
<feature type="binding site" evidence="6">
    <location>
        <position position="119"/>
    </location>
    <ligand>
        <name>NAD(+)</name>
        <dbReference type="ChEBI" id="CHEBI:57540"/>
    </ligand>
</feature>
<evidence type="ECO:0000256" key="2">
    <source>
        <dbReference type="ARBA" id="ARBA00011881"/>
    </source>
</evidence>
<dbReference type="InterPro" id="IPR006424">
    <property type="entry name" value="Glyceraldehyde-3-P_DH_1"/>
</dbReference>
<feature type="binding site" evidence="6">
    <location>
        <position position="314"/>
    </location>
    <ligand>
        <name>NAD(+)</name>
        <dbReference type="ChEBI" id="CHEBI:57540"/>
    </ligand>
</feature>
<dbReference type="Proteomes" id="UP000198736">
    <property type="component" value="Unassembled WGS sequence"/>
</dbReference>
<dbReference type="FunFam" id="3.40.50.720:FF:000001">
    <property type="entry name" value="Glyceraldehyde-3-phosphate dehydrogenase"/>
    <property type="match status" value="1"/>
</dbReference>
<dbReference type="InterPro" id="IPR020830">
    <property type="entry name" value="GlycerAld_3-P_DH_AS"/>
</dbReference>
<evidence type="ECO:0000256" key="9">
    <source>
        <dbReference type="RuleBase" id="RU361160"/>
    </source>
</evidence>
<dbReference type="FunFam" id="3.30.360.10:FF:000002">
    <property type="entry name" value="Glyceraldehyde-3-phosphate dehydrogenase"/>
    <property type="match status" value="1"/>
</dbReference>
<dbReference type="AlphaFoldDB" id="A0A0S4LPT0"/>
<dbReference type="GO" id="GO:0050661">
    <property type="term" value="F:NADP binding"/>
    <property type="evidence" value="ECO:0007669"/>
    <property type="project" value="InterPro"/>
</dbReference>
<feature type="domain" description="Glyceraldehyde 3-phosphate dehydrogenase NAD(P) binding" evidence="10">
    <location>
        <begin position="2"/>
        <end position="150"/>
    </location>
</feature>
<feature type="binding site" evidence="6">
    <location>
        <position position="33"/>
    </location>
    <ligand>
        <name>NAD(+)</name>
        <dbReference type="ChEBI" id="CHEBI:57540"/>
    </ligand>
</feature>
<feature type="binding site" evidence="5">
    <location>
        <begin position="208"/>
        <end position="209"/>
    </location>
    <ligand>
        <name>D-glyceraldehyde 3-phosphate</name>
        <dbReference type="ChEBI" id="CHEBI:59776"/>
    </ligand>
</feature>
<dbReference type="SUPFAM" id="SSF55347">
    <property type="entry name" value="Glyceraldehyde-3-phosphate dehydrogenase-like, C-terminal domain"/>
    <property type="match status" value="1"/>
</dbReference>
<dbReference type="STRING" id="1742973.COMA2_80067"/>
<dbReference type="GO" id="GO:0006006">
    <property type="term" value="P:glucose metabolic process"/>
    <property type="evidence" value="ECO:0007669"/>
    <property type="project" value="InterPro"/>
</dbReference>
<accession>A0A0S4LPT0</accession>
<evidence type="ECO:0000256" key="6">
    <source>
        <dbReference type="PIRSR" id="PIRSR000149-3"/>
    </source>
</evidence>
<comment type="similarity">
    <text evidence="1 8">Belongs to the glyceraldehyde-3-phosphate dehydrogenase family.</text>
</comment>
<feature type="binding site" evidence="5">
    <location>
        <begin position="149"/>
        <end position="151"/>
    </location>
    <ligand>
        <name>D-glyceraldehyde 3-phosphate</name>
        <dbReference type="ChEBI" id="CHEBI:59776"/>
    </ligand>
</feature>
<dbReference type="PIRSF" id="PIRSF000149">
    <property type="entry name" value="GAP_DH"/>
    <property type="match status" value="1"/>
</dbReference>
<evidence type="ECO:0000256" key="3">
    <source>
        <dbReference type="ARBA" id="ARBA00023002"/>
    </source>
</evidence>
<dbReference type="InterPro" id="IPR036291">
    <property type="entry name" value="NAD(P)-bd_dom_sf"/>
</dbReference>
<dbReference type="NCBIfam" id="TIGR01534">
    <property type="entry name" value="GAPDH-I"/>
    <property type="match status" value="1"/>
</dbReference>
<dbReference type="OrthoDB" id="9803304at2"/>
<name>A0A0S4LPT0_9BACT</name>
<dbReference type="Pfam" id="PF02800">
    <property type="entry name" value="Gp_dh_C"/>
    <property type="match status" value="1"/>
</dbReference>
<keyword evidence="3 9" id="KW-0560">Oxidoreductase</keyword>
<reference evidence="12" key="1">
    <citation type="submission" date="2015-10" db="EMBL/GenBank/DDBJ databases">
        <authorList>
            <person name="Luecker S."/>
            <person name="Luecker S."/>
        </authorList>
    </citation>
    <scope>NUCLEOTIDE SEQUENCE [LARGE SCALE GENOMIC DNA]</scope>
</reference>
<evidence type="ECO:0000313" key="12">
    <source>
        <dbReference type="Proteomes" id="UP000198736"/>
    </source>
</evidence>
<dbReference type="PROSITE" id="PS00071">
    <property type="entry name" value="GAPDH"/>
    <property type="match status" value="1"/>
</dbReference>
<sequence length="343" mass="37237">MVKVAINGLGRIGRATFKIAAGIPELDVVAVNDLISPDNLAYLLNYDTIYGRFPSRVKAGDGMLTMNDRSYRVLAEGDPARLPWGKLGVDIVFECTGRFNAKDELARHLQAGAKRVILSAPAKDQDIPIVVYGVNPYREADGPILSCASCTTNCIAPIVEIMDRRLGIQKAVMNTTHAYTASQAIVDKPNKKWRRGRAGAMNLVPSSTGAAAATTRVLPQLNGRFIGTAVRAPVPICSIADVVMVTEQATSVERVNAIFLEEARSERYQGVVGVTEEPIVSSDIIHDARASIVDLDMTQVVDGNLVKVMSWYDNEWGYASQMVRQAMSMALIVPVEPTLSSHH</sequence>
<comment type="subunit">
    <text evidence="2">Homotetramer.</text>
</comment>
<dbReference type="GO" id="GO:0016620">
    <property type="term" value="F:oxidoreductase activity, acting on the aldehyde or oxo group of donors, NAD or NADP as acceptor"/>
    <property type="evidence" value="ECO:0007669"/>
    <property type="project" value="InterPro"/>
</dbReference>
<protein>
    <recommendedName>
        <fullName evidence="9">Glyceraldehyde-3-phosphate dehydrogenase</fullName>
        <ecNumber evidence="9">1.2.1.-</ecNumber>
    </recommendedName>
</protein>
<dbReference type="Gene3D" id="3.40.50.720">
    <property type="entry name" value="NAD(P)-binding Rossmann-like Domain"/>
    <property type="match status" value="1"/>
</dbReference>
<dbReference type="SUPFAM" id="SSF51735">
    <property type="entry name" value="NAD(P)-binding Rossmann-fold domains"/>
    <property type="match status" value="1"/>
</dbReference>
<evidence type="ECO:0000256" key="8">
    <source>
        <dbReference type="RuleBase" id="RU000397"/>
    </source>
</evidence>
<keyword evidence="12" id="KW-1185">Reference proteome</keyword>
<feature type="binding site" evidence="5">
    <location>
        <position position="180"/>
    </location>
    <ligand>
        <name>D-glyceraldehyde 3-phosphate</name>
        <dbReference type="ChEBI" id="CHEBI:59776"/>
    </ligand>
</feature>
<proteinExistence type="inferred from homology"/>
<evidence type="ECO:0000256" key="7">
    <source>
        <dbReference type="PIRSR" id="PIRSR000149-4"/>
    </source>
</evidence>